<dbReference type="PANTHER" id="PTHR13847">
    <property type="entry name" value="SARCOSINE DEHYDROGENASE-RELATED"/>
    <property type="match status" value="1"/>
</dbReference>
<dbReference type="EMBL" id="JASHIF010000020">
    <property type="protein sequence ID" value="MDI9861537.1"/>
    <property type="molecule type" value="Genomic_DNA"/>
</dbReference>
<dbReference type="Gene3D" id="3.50.50.60">
    <property type="entry name" value="FAD/NAD(P)-binding domain"/>
    <property type="match status" value="1"/>
</dbReference>
<organism evidence="2 3">
    <name type="scientific">Flectobacillus roseus</name>
    <dbReference type="NCBI Taxonomy" id="502259"/>
    <lineage>
        <taxon>Bacteria</taxon>
        <taxon>Pseudomonadati</taxon>
        <taxon>Bacteroidota</taxon>
        <taxon>Cytophagia</taxon>
        <taxon>Cytophagales</taxon>
        <taxon>Flectobacillaceae</taxon>
        <taxon>Flectobacillus</taxon>
    </lineage>
</organism>
<sequence>MTTKHYDYLLVGQGLAGSLLGYSLAKRGYSIMVLDNYEQPSSSRVAAGIYNPVTGRKLVKTWLADTIFPFLKTYYTELEKELGKNFFHPMPMFRPFPNQEVKDFLLQESAVANYGDFGKYHTPEESLKSVVKSELGGVMTDHSGWVELPLMLDAFREYFEKKQCLLQHLFDNQGLHLENNTYQVNSELTLTFNKLIFCEGFYGRNNPYFSWLPFNPVKGEVLRVKFKEDISLKEMVNQGVFVIPLPNGRARVGATYSWHDLDWIPTEKGRADLLEKYNKLMLADIEVEEQLAGVRPATKDRRPIVGLHPVHTNLGVFNGLGSKGVSLAPYFAEQFVDFLVNKKELDPEVNINRFGSLYLGQKQS</sequence>
<comment type="caution">
    <text evidence="2">The sequence shown here is derived from an EMBL/GenBank/DDBJ whole genome shotgun (WGS) entry which is preliminary data.</text>
</comment>
<dbReference type="Gene3D" id="3.30.9.10">
    <property type="entry name" value="D-Amino Acid Oxidase, subunit A, domain 2"/>
    <property type="match status" value="1"/>
</dbReference>
<evidence type="ECO:0000259" key="1">
    <source>
        <dbReference type="Pfam" id="PF01266"/>
    </source>
</evidence>
<dbReference type="Pfam" id="PF01266">
    <property type="entry name" value="DAO"/>
    <property type="match status" value="1"/>
</dbReference>
<gene>
    <name evidence="2" type="ORF">QM524_20120</name>
</gene>
<evidence type="ECO:0000313" key="3">
    <source>
        <dbReference type="Proteomes" id="UP001236507"/>
    </source>
</evidence>
<proteinExistence type="predicted"/>
<feature type="domain" description="FAD dependent oxidoreductase" evidence="1">
    <location>
        <begin position="7"/>
        <end position="336"/>
    </location>
</feature>
<name>A0ABT6YDL4_9BACT</name>
<accession>A0ABT6YDL4</accession>
<evidence type="ECO:0000313" key="2">
    <source>
        <dbReference type="EMBL" id="MDI9861537.1"/>
    </source>
</evidence>
<dbReference type="Proteomes" id="UP001236507">
    <property type="component" value="Unassembled WGS sequence"/>
</dbReference>
<keyword evidence="3" id="KW-1185">Reference proteome</keyword>
<dbReference type="EC" id="1.-.-.-" evidence="2"/>
<dbReference type="InterPro" id="IPR006076">
    <property type="entry name" value="FAD-dep_OxRdtase"/>
</dbReference>
<dbReference type="GO" id="GO:0016491">
    <property type="term" value="F:oxidoreductase activity"/>
    <property type="evidence" value="ECO:0007669"/>
    <property type="project" value="UniProtKB-KW"/>
</dbReference>
<dbReference type="SUPFAM" id="SSF51905">
    <property type="entry name" value="FAD/NAD(P)-binding domain"/>
    <property type="match status" value="1"/>
</dbReference>
<dbReference type="InterPro" id="IPR036188">
    <property type="entry name" value="FAD/NAD-bd_sf"/>
</dbReference>
<protein>
    <submittedName>
        <fullName evidence="2">FAD-dependent oxidoreductase</fullName>
        <ecNumber evidence="2">1.-.-.-</ecNumber>
    </submittedName>
</protein>
<keyword evidence="2" id="KW-0560">Oxidoreductase</keyword>
<dbReference type="RefSeq" id="WP_283345928.1">
    <property type="nucleotide sequence ID" value="NZ_JASHIF010000020.1"/>
</dbReference>
<reference evidence="2 3" key="1">
    <citation type="submission" date="2023-05" db="EMBL/GenBank/DDBJ databases">
        <title>Novel species of genus Flectobacillus isolated from stream in China.</title>
        <authorList>
            <person name="Lu H."/>
        </authorList>
    </citation>
    <scope>NUCLEOTIDE SEQUENCE [LARGE SCALE GENOMIC DNA]</scope>
    <source>
        <strain evidence="2 3">KCTC 42575</strain>
    </source>
</reference>